<reference evidence="2 3" key="1">
    <citation type="submission" date="2021-03" db="EMBL/GenBank/DDBJ databases">
        <title>Whole genome shotgun sequence of Salinispora arenicola NBRC 105043.</title>
        <authorList>
            <person name="Komaki H."/>
            <person name="Tamura T."/>
        </authorList>
    </citation>
    <scope>NUCLEOTIDE SEQUENCE [LARGE SCALE GENOMIC DNA]</scope>
    <source>
        <strain evidence="2 3">NBRC 105043</strain>
    </source>
</reference>
<dbReference type="EMBL" id="BOQM01000035">
    <property type="protein sequence ID" value="GIM87359.1"/>
    <property type="molecule type" value="Genomic_DNA"/>
</dbReference>
<proteinExistence type="predicted"/>
<protein>
    <submittedName>
        <fullName evidence="2">Uncharacterized protein</fullName>
    </submittedName>
</protein>
<accession>A0ABQ4JZ12</accession>
<dbReference type="Proteomes" id="UP000677457">
    <property type="component" value="Unassembled WGS sequence"/>
</dbReference>
<comment type="caution">
    <text evidence="2">The sequence shown here is derived from an EMBL/GenBank/DDBJ whole genome shotgun (WGS) entry which is preliminary data.</text>
</comment>
<evidence type="ECO:0000313" key="3">
    <source>
        <dbReference type="Proteomes" id="UP000677457"/>
    </source>
</evidence>
<organism evidence="2 3">
    <name type="scientific">Salinispora arenicola</name>
    <dbReference type="NCBI Taxonomy" id="168697"/>
    <lineage>
        <taxon>Bacteria</taxon>
        <taxon>Bacillati</taxon>
        <taxon>Actinomycetota</taxon>
        <taxon>Actinomycetes</taxon>
        <taxon>Micromonosporales</taxon>
        <taxon>Micromonosporaceae</taxon>
        <taxon>Salinispora</taxon>
    </lineage>
</organism>
<gene>
    <name evidence="2" type="ORF">Sar04_40950</name>
</gene>
<sequence length="119" mass="12899">MLESEVGVEAVEATRPETLVEADPGHRFVQRGRGQPAVPGPPDLLGHDETRIFQHLKVFLHAGQADPSRRREVTDGGRAVAQPHQDTAADRVGQAGEDAIECLLLNHAVHCTTVNRSVQ</sequence>
<evidence type="ECO:0000313" key="2">
    <source>
        <dbReference type="EMBL" id="GIM87359.1"/>
    </source>
</evidence>
<evidence type="ECO:0000256" key="1">
    <source>
        <dbReference type="SAM" id="MobiDB-lite"/>
    </source>
</evidence>
<keyword evidence="3" id="KW-1185">Reference proteome</keyword>
<name>A0ABQ4JZ12_SALAC</name>
<feature type="region of interest" description="Disordered" evidence="1">
    <location>
        <begin position="65"/>
        <end position="91"/>
    </location>
</feature>
<feature type="region of interest" description="Disordered" evidence="1">
    <location>
        <begin position="1"/>
        <end position="44"/>
    </location>
</feature>